<dbReference type="InterPro" id="IPR023772">
    <property type="entry name" value="DNA-bd_HTH_TetR-type_CS"/>
</dbReference>
<dbReference type="PANTHER" id="PTHR43479">
    <property type="entry name" value="ACREF/ENVCD OPERON REPRESSOR-RELATED"/>
    <property type="match status" value="1"/>
</dbReference>
<evidence type="ECO:0000256" key="1">
    <source>
        <dbReference type="ARBA" id="ARBA00023125"/>
    </source>
</evidence>
<evidence type="ECO:0000313" key="5">
    <source>
        <dbReference type="Proteomes" id="UP000292927"/>
    </source>
</evidence>
<protein>
    <submittedName>
        <fullName evidence="4">TetR family transcriptional regulator</fullName>
    </submittedName>
</protein>
<dbReference type="OrthoDB" id="9812484at2"/>
<dbReference type="InterPro" id="IPR050624">
    <property type="entry name" value="HTH-type_Tx_Regulator"/>
</dbReference>
<dbReference type="InterPro" id="IPR001647">
    <property type="entry name" value="HTH_TetR"/>
</dbReference>
<dbReference type="PROSITE" id="PS50977">
    <property type="entry name" value="HTH_TETR_2"/>
    <property type="match status" value="1"/>
</dbReference>
<reference evidence="4 5" key="1">
    <citation type="submission" date="2019-02" db="EMBL/GenBank/DDBJ databases">
        <title>Genomic Encyclopedia of Type Strains, Phase IV (KMG-IV): sequencing the most valuable type-strain genomes for metagenomic binning, comparative biology and taxonomic classification.</title>
        <authorList>
            <person name="Goeker M."/>
        </authorList>
    </citation>
    <scope>NUCLEOTIDE SEQUENCE [LARGE SCALE GENOMIC DNA]</scope>
    <source>
        <strain evidence="4 5">DSM 29486</strain>
    </source>
</reference>
<name>A0A4Q7P2Z7_9FIRM</name>
<feature type="DNA-binding region" description="H-T-H motif" evidence="2">
    <location>
        <begin position="32"/>
        <end position="51"/>
    </location>
</feature>
<dbReference type="InterPro" id="IPR009057">
    <property type="entry name" value="Homeodomain-like_sf"/>
</dbReference>
<keyword evidence="1 2" id="KW-0238">DNA-binding</keyword>
<accession>A0A4Q7P2Z7</accession>
<sequence length="203" mass="23482">MGKSEDNKLMKRNALLNAAYELFTGKGVNKTSVSDIVERSGIAKGTFYLYFLDKYDLRNKLIAHKASELLLMAEEAMTQREITDLEERILFLAEYIVDYLAENKTLLGFLSKNLSWGIFKHNVIGKGEAEQKAEGDLYRFVTSIFEKSPRKYENPEMMLFMIIELVSSTIYSVILYQEPVDLPAFKPYLLRSIRQIIRDQEIL</sequence>
<dbReference type="RefSeq" id="WP_130435649.1">
    <property type="nucleotide sequence ID" value="NZ_SGXF01000005.1"/>
</dbReference>
<proteinExistence type="predicted"/>
<dbReference type="GO" id="GO:0003677">
    <property type="term" value="F:DNA binding"/>
    <property type="evidence" value="ECO:0007669"/>
    <property type="project" value="UniProtKB-UniRule"/>
</dbReference>
<dbReference type="AlphaFoldDB" id="A0A4Q7P2Z7"/>
<dbReference type="Gene3D" id="1.10.357.10">
    <property type="entry name" value="Tetracycline Repressor, domain 2"/>
    <property type="match status" value="1"/>
</dbReference>
<keyword evidence="5" id="KW-1185">Reference proteome</keyword>
<dbReference type="Pfam" id="PF00440">
    <property type="entry name" value="TetR_N"/>
    <property type="match status" value="1"/>
</dbReference>
<dbReference type="Proteomes" id="UP000292927">
    <property type="component" value="Unassembled WGS sequence"/>
</dbReference>
<dbReference type="PRINTS" id="PR00455">
    <property type="entry name" value="HTHTETR"/>
</dbReference>
<dbReference type="PANTHER" id="PTHR43479:SF11">
    <property type="entry name" value="ACREF_ENVCD OPERON REPRESSOR-RELATED"/>
    <property type="match status" value="1"/>
</dbReference>
<dbReference type="PROSITE" id="PS01081">
    <property type="entry name" value="HTH_TETR_1"/>
    <property type="match status" value="1"/>
</dbReference>
<organism evidence="4 5">
    <name type="scientific">Cuneatibacter caecimuris</name>
    <dbReference type="NCBI Taxonomy" id="1796618"/>
    <lineage>
        <taxon>Bacteria</taxon>
        <taxon>Bacillati</taxon>
        <taxon>Bacillota</taxon>
        <taxon>Clostridia</taxon>
        <taxon>Lachnospirales</taxon>
        <taxon>Lachnospiraceae</taxon>
        <taxon>Cuneatibacter</taxon>
    </lineage>
</organism>
<gene>
    <name evidence="4" type="ORF">EV209_2369</name>
</gene>
<evidence type="ECO:0000259" key="3">
    <source>
        <dbReference type="PROSITE" id="PS50977"/>
    </source>
</evidence>
<comment type="caution">
    <text evidence="4">The sequence shown here is derived from an EMBL/GenBank/DDBJ whole genome shotgun (WGS) entry which is preliminary data.</text>
</comment>
<evidence type="ECO:0000256" key="2">
    <source>
        <dbReference type="PROSITE-ProRule" id="PRU00335"/>
    </source>
</evidence>
<feature type="domain" description="HTH tetR-type" evidence="3">
    <location>
        <begin position="9"/>
        <end position="69"/>
    </location>
</feature>
<dbReference type="SUPFAM" id="SSF46689">
    <property type="entry name" value="Homeodomain-like"/>
    <property type="match status" value="1"/>
</dbReference>
<dbReference type="EMBL" id="SGXF01000005">
    <property type="protein sequence ID" value="RZS94007.1"/>
    <property type="molecule type" value="Genomic_DNA"/>
</dbReference>
<evidence type="ECO:0000313" key="4">
    <source>
        <dbReference type="EMBL" id="RZS94007.1"/>
    </source>
</evidence>